<sequence length="117" mass="13975">MSLDGLRHSLHFVPAPLFRKSTKIVKSYKLAKIHYDTKAFHLTLVHGLLEDDYDRQLEFCENWLQKLDDHPELEDSVLWSHKSTFQLDGHYYIQLCYNMCANYIQKFRKAYYATLDT</sequence>
<proteinExistence type="predicted"/>
<evidence type="ECO:0000313" key="2">
    <source>
        <dbReference type="WBParaSite" id="nRc.2.0.1.t15770-RA"/>
    </source>
</evidence>
<dbReference type="AlphaFoldDB" id="A0A915IPH1"/>
<name>A0A915IPH1_ROMCU</name>
<keyword evidence="1" id="KW-1185">Reference proteome</keyword>
<evidence type="ECO:0000313" key="1">
    <source>
        <dbReference type="Proteomes" id="UP000887565"/>
    </source>
</evidence>
<organism evidence="1 2">
    <name type="scientific">Romanomermis culicivorax</name>
    <name type="common">Nematode worm</name>
    <dbReference type="NCBI Taxonomy" id="13658"/>
    <lineage>
        <taxon>Eukaryota</taxon>
        <taxon>Metazoa</taxon>
        <taxon>Ecdysozoa</taxon>
        <taxon>Nematoda</taxon>
        <taxon>Enoplea</taxon>
        <taxon>Dorylaimia</taxon>
        <taxon>Mermithida</taxon>
        <taxon>Mermithoidea</taxon>
        <taxon>Mermithidae</taxon>
        <taxon>Romanomermis</taxon>
    </lineage>
</organism>
<dbReference type="Proteomes" id="UP000887565">
    <property type="component" value="Unplaced"/>
</dbReference>
<dbReference type="WBParaSite" id="nRc.2.0.1.t15770-RA">
    <property type="protein sequence ID" value="nRc.2.0.1.t15770-RA"/>
    <property type="gene ID" value="nRc.2.0.1.g15770"/>
</dbReference>
<protein>
    <submittedName>
        <fullName evidence="2">Uncharacterized protein</fullName>
    </submittedName>
</protein>
<accession>A0A915IPH1</accession>
<reference evidence="2" key="1">
    <citation type="submission" date="2022-11" db="UniProtKB">
        <authorList>
            <consortium name="WormBaseParasite"/>
        </authorList>
    </citation>
    <scope>IDENTIFICATION</scope>
</reference>